<feature type="compositionally biased region" description="Low complexity" evidence="1">
    <location>
        <begin position="80"/>
        <end position="96"/>
    </location>
</feature>
<evidence type="ECO:0000313" key="3">
    <source>
        <dbReference type="Proteomes" id="UP000037035"/>
    </source>
</evidence>
<dbReference type="STRING" id="27349.A0A0L6V2T3"/>
<name>A0A0L6V2T3_9BASI</name>
<reference evidence="2 3" key="1">
    <citation type="submission" date="2015-08" db="EMBL/GenBank/DDBJ databases">
        <title>Next Generation Sequencing and Analysis of the Genome of Puccinia sorghi L Schw, the Causal Agent of Maize Common Rust.</title>
        <authorList>
            <person name="Rochi L."/>
            <person name="Burguener G."/>
            <person name="Darino M."/>
            <person name="Turjanski A."/>
            <person name="Kreff E."/>
            <person name="Dieguez M.J."/>
            <person name="Sacco F."/>
        </authorList>
    </citation>
    <scope>NUCLEOTIDE SEQUENCE [LARGE SCALE GENOMIC DNA]</scope>
    <source>
        <strain evidence="2 3">RO10H11247</strain>
    </source>
</reference>
<dbReference type="VEuPathDB" id="FungiDB:VP01_2776g1"/>
<gene>
    <name evidence="2" type="ORF">VP01_2776g1</name>
</gene>
<sequence>ARSTKPCSIPRSPRRICSGSSGAFLGWYSSPSWSPSSCPSGSRVCILLARSFDQVMPEGRRTPFNMMPRFNQSLAIKISSPINYPYPRPSSSSSNLSDDDDDSKEVRRNQQRILEFRNRYRGLLSCPATSDGARANYDSLKEHQEAKQIRMELASFLHSQLLATRP</sequence>
<keyword evidence="3" id="KW-1185">Reference proteome</keyword>
<feature type="region of interest" description="Disordered" evidence="1">
    <location>
        <begin position="80"/>
        <end position="107"/>
    </location>
</feature>
<dbReference type="AlphaFoldDB" id="A0A0L6V2T3"/>
<evidence type="ECO:0000313" key="2">
    <source>
        <dbReference type="EMBL" id="KNZ55068.1"/>
    </source>
</evidence>
<feature type="non-terminal residue" evidence="2">
    <location>
        <position position="1"/>
    </location>
</feature>
<dbReference type="EMBL" id="LAVV01007697">
    <property type="protein sequence ID" value="KNZ55068.1"/>
    <property type="molecule type" value="Genomic_DNA"/>
</dbReference>
<comment type="caution">
    <text evidence="2">The sequence shown here is derived from an EMBL/GenBank/DDBJ whole genome shotgun (WGS) entry which is preliminary data.</text>
</comment>
<proteinExistence type="predicted"/>
<dbReference type="Proteomes" id="UP000037035">
    <property type="component" value="Unassembled WGS sequence"/>
</dbReference>
<evidence type="ECO:0000256" key="1">
    <source>
        <dbReference type="SAM" id="MobiDB-lite"/>
    </source>
</evidence>
<organism evidence="2 3">
    <name type="scientific">Puccinia sorghi</name>
    <dbReference type="NCBI Taxonomy" id="27349"/>
    <lineage>
        <taxon>Eukaryota</taxon>
        <taxon>Fungi</taxon>
        <taxon>Dikarya</taxon>
        <taxon>Basidiomycota</taxon>
        <taxon>Pucciniomycotina</taxon>
        <taxon>Pucciniomycetes</taxon>
        <taxon>Pucciniales</taxon>
        <taxon>Pucciniaceae</taxon>
        <taxon>Puccinia</taxon>
    </lineage>
</organism>
<protein>
    <submittedName>
        <fullName evidence="2">Uncharacterized protein</fullName>
    </submittedName>
</protein>
<accession>A0A0L6V2T3</accession>